<sequence length="175" mass="19362">MRLDTPPVPSAERVCSDELINLLKLLQPSIRYRHHEPVFTCEQADRHAAGLAGVAAKNLLLKERKGQRYFLLCTDPSQRVDLKGLAALLGCSRLSMASAEELSLLLGTEAGALSLLSLLNDPGHRVEAIVEASLESVPRIQCHPLSNRCTMDVDTQVLWQLLDQRGHIVRWLALP</sequence>
<dbReference type="GO" id="GO:0004812">
    <property type="term" value="F:aminoacyl-tRNA ligase activity"/>
    <property type="evidence" value="ECO:0007669"/>
    <property type="project" value="UniProtKB-KW"/>
</dbReference>
<keyword evidence="3" id="KW-0030">Aminoacyl-tRNA synthetase</keyword>
<organism evidence="3 4">
    <name type="scientific">Aestuariirhabdus litorea</name>
    <dbReference type="NCBI Taxonomy" id="2528527"/>
    <lineage>
        <taxon>Bacteria</taxon>
        <taxon>Pseudomonadati</taxon>
        <taxon>Pseudomonadota</taxon>
        <taxon>Gammaproteobacteria</taxon>
        <taxon>Oceanospirillales</taxon>
        <taxon>Aestuariirhabdaceae</taxon>
        <taxon>Aestuariirhabdus</taxon>
    </lineage>
</organism>
<dbReference type="AlphaFoldDB" id="A0A3P3VNU3"/>
<dbReference type="InterPro" id="IPR036754">
    <property type="entry name" value="YbaK/aa-tRNA-synt-asso_dom_sf"/>
</dbReference>
<dbReference type="InterPro" id="IPR007214">
    <property type="entry name" value="YbaK/aa-tRNA-synth-assoc-dom"/>
</dbReference>
<proteinExistence type="inferred from homology"/>
<accession>A0A3P3VNU3</accession>
<name>A0A3P3VNU3_9GAMM</name>
<dbReference type="Gene3D" id="3.90.960.10">
    <property type="entry name" value="YbaK/aminoacyl-tRNA synthetase-associated domain"/>
    <property type="match status" value="1"/>
</dbReference>
<comment type="similarity">
    <text evidence="1">Belongs to the PRORSD1 family.</text>
</comment>
<dbReference type="InterPro" id="IPR040285">
    <property type="entry name" value="ProX/PRXD1"/>
</dbReference>
<reference evidence="3 4" key="2">
    <citation type="submission" date="2018-12" db="EMBL/GenBank/DDBJ databases">
        <title>Simiduia agarivorans gen. nov., sp. nov., a marine, agarolytic bacterium isolated from shallow coastal water from Keelung, Taiwan.</title>
        <authorList>
            <person name="Shieh W.Y."/>
        </authorList>
    </citation>
    <scope>NUCLEOTIDE SEQUENCE [LARGE SCALE GENOMIC DNA]</scope>
    <source>
        <strain evidence="3 4">GTF-13</strain>
    </source>
</reference>
<reference evidence="3 4" key="1">
    <citation type="submission" date="2018-08" db="EMBL/GenBank/DDBJ databases">
        <authorList>
            <person name="Khan S.A."/>
        </authorList>
    </citation>
    <scope>NUCLEOTIDE SEQUENCE [LARGE SCALE GENOMIC DNA]</scope>
    <source>
        <strain evidence="3 4">GTF-13</strain>
    </source>
</reference>
<dbReference type="GO" id="GO:0002161">
    <property type="term" value="F:aminoacyl-tRNA deacylase activity"/>
    <property type="evidence" value="ECO:0007669"/>
    <property type="project" value="InterPro"/>
</dbReference>
<dbReference type="SUPFAM" id="SSF55826">
    <property type="entry name" value="YbaK/ProRS associated domain"/>
    <property type="match status" value="1"/>
</dbReference>
<gene>
    <name evidence="3" type="ORF">D0544_11505</name>
</gene>
<dbReference type="PANTHER" id="PTHR31423">
    <property type="entry name" value="YBAK DOMAIN-CONTAINING PROTEIN"/>
    <property type="match status" value="1"/>
</dbReference>
<dbReference type="PANTHER" id="PTHR31423:SF3">
    <property type="entry name" value="PROLYL-TRNA SYNTHETASE ASSOCIATED DOMAIN-CONTAINING PROTEIN 1-RELATED"/>
    <property type="match status" value="1"/>
</dbReference>
<dbReference type="EMBL" id="QWEZ01000002">
    <property type="protein sequence ID" value="RRJ82493.1"/>
    <property type="molecule type" value="Genomic_DNA"/>
</dbReference>
<feature type="domain" description="YbaK/aminoacyl-tRNA synthetase-associated" evidence="2">
    <location>
        <begin position="35"/>
        <end position="157"/>
    </location>
</feature>
<keyword evidence="4" id="KW-1185">Reference proteome</keyword>
<evidence type="ECO:0000256" key="1">
    <source>
        <dbReference type="ARBA" id="ARBA00010201"/>
    </source>
</evidence>
<comment type="caution">
    <text evidence="3">The sequence shown here is derived from an EMBL/GenBank/DDBJ whole genome shotgun (WGS) entry which is preliminary data.</text>
</comment>
<keyword evidence="3" id="KW-0436">Ligase</keyword>
<evidence type="ECO:0000313" key="4">
    <source>
        <dbReference type="Proteomes" id="UP000280792"/>
    </source>
</evidence>
<dbReference type="Pfam" id="PF04073">
    <property type="entry name" value="tRNA_edit"/>
    <property type="match status" value="1"/>
</dbReference>
<evidence type="ECO:0000259" key="2">
    <source>
        <dbReference type="Pfam" id="PF04073"/>
    </source>
</evidence>
<protein>
    <submittedName>
        <fullName evidence="3">Prolyl-tRNA synthetase associated domain-containing protein</fullName>
    </submittedName>
</protein>
<dbReference type="RefSeq" id="WP_125016271.1">
    <property type="nucleotide sequence ID" value="NZ_QWEZ01000002.1"/>
</dbReference>
<evidence type="ECO:0000313" key="3">
    <source>
        <dbReference type="EMBL" id="RRJ82493.1"/>
    </source>
</evidence>
<dbReference type="Proteomes" id="UP000280792">
    <property type="component" value="Unassembled WGS sequence"/>
</dbReference>